<evidence type="ECO:0000313" key="3">
    <source>
        <dbReference type="EMBL" id="WBM80633.1"/>
    </source>
</evidence>
<dbReference type="SUPFAM" id="SSF55073">
    <property type="entry name" value="Nucleotide cyclase"/>
    <property type="match status" value="1"/>
</dbReference>
<proteinExistence type="predicted"/>
<dbReference type="EMBL" id="CP075584">
    <property type="protein sequence ID" value="WBM80633.1"/>
    <property type="molecule type" value="Genomic_DNA"/>
</dbReference>
<feature type="transmembrane region" description="Helical" evidence="1">
    <location>
        <begin position="77"/>
        <end position="96"/>
    </location>
</feature>
<dbReference type="InterPro" id="IPR043128">
    <property type="entry name" value="Rev_trsase/Diguanyl_cyclase"/>
</dbReference>
<dbReference type="InterPro" id="IPR052163">
    <property type="entry name" value="DGC-Regulatory_Protein"/>
</dbReference>
<dbReference type="PANTHER" id="PTHR46663">
    <property type="entry name" value="DIGUANYLATE CYCLASE DGCT-RELATED"/>
    <property type="match status" value="1"/>
</dbReference>
<feature type="transmembrane region" description="Helical" evidence="1">
    <location>
        <begin position="108"/>
        <end position="128"/>
    </location>
</feature>
<feature type="transmembrane region" description="Helical" evidence="1">
    <location>
        <begin position="233"/>
        <end position="254"/>
    </location>
</feature>
<reference evidence="3 4" key="1">
    <citation type="submission" date="2021-05" db="EMBL/GenBank/DDBJ databases">
        <authorList>
            <person name="Kumar R."/>
            <person name="Kumar A."/>
            <person name="Mukhia S."/>
        </authorList>
    </citation>
    <scope>NUCLEOTIDE SEQUENCE [LARGE SCALE GENOMIC DNA]</scope>
    <source>
        <strain evidence="3 4">ERMR7:08</strain>
    </source>
</reference>
<feature type="transmembrane region" description="Helical" evidence="1">
    <location>
        <begin position="171"/>
        <end position="195"/>
    </location>
</feature>
<feature type="transmembrane region" description="Helical" evidence="1">
    <location>
        <begin position="49"/>
        <end position="70"/>
    </location>
</feature>
<dbReference type="InterPro" id="IPR029787">
    <property type="entry name" value="Nucleotide_cyclase"/>
</dbReference>
<sequence length="408" mass="42900">MPVETSTERVRATQGTGRSGRWPNWTLGLIVAAFAVATIFGTAGDVSSLVLGFFALWIPVIVCWIAIGQARSPRTDLVLMSMAITVLAAGDTYFGLATAAGESLPHPSWADIGFLGFYPLMFAALVVLARRNVRGLASPVLLDSAVGSLGAAALLAVLLDPILSAALASPGSFATTVAFAFPLCDLLLVSFFVGIAASHGTAIGPGFPHLIFGLAVFTAADIVSVFLHLNGLYVLGTALDIGWPLSLALIASSVDREARLGSQPRRSTWAIPEQTVPAIATAAGLLVLILGTQLKISPLAVVLAALTLTLAALPLVFRQRIRIADAHRQARTDELTGLPNRRALYADVPARLAANPLRTSALLLLDLDKFKEVNDSLGHDVGDLLLFQVAGRISAQPAHRGSLRACRR</sequence>
<feature type="transmembrane region" description="Helical" evidence="1">
    <location>
        <begin position="207"/>
        <end position="227"/>
    </location>
</feature>
<dbReference type="Gene3D" id="3.30.70.270">
    <property type="match status" value="1"/>
</dbReference>
<keyword evidence="1" id="KW-0472">Membrane</keyword>
<dbReference type="PROSITE" id="PS50887">
    <property type="entry name" value="GGDEF"/>
    <property type="match status" value="1"/>
</dbReference>
<feature type="transmembrane region" description="Helical" evidence="1">
    <location>
        <begin position="25"/>
        <end position="43"/>
    </location>
</feature>
<feature type="transmembrane region" description="Helical" evidence="1">
    <location>
        <begin position="140"/>
        <end position="159"/>
    </location>
</feature>
<feature type="transmembrane region" description="Helical" evidence="1">
    <location>
        <begin position="299"/>
        <end position="317"/>
    </location>
</feature>
<keyword evidence="1" id="KW-0812">Transmembrane</keyword>
<dbReference type="RefSeq" id="WP_281535297.1">
    <property type="nucleotide sequence ID" value="NZ_CP075584.1"/>
</dbReference>
<evidence type="ECO:0000256" key="1">
    <source>
        <dbReference type="SAM" id="Phobius"/>
    </source>
</evidence>
<dbReference type="NCBIfam" id="TIGR00254">
    <property type="entry name" value="GGDEF"/>
    <property type="match status" value="1"/>
</dbReference>
<feature type="domain" description="GGDEF" evidence="2">
    <location>
        <begin position="358"/>
        <end position="408"/>
    </location>
</feature>
<accession>A0ABY7NGG6</accession>
<gene>
    <name evidence="3" type="ORF">KIV56_04270</name>
</gene>
<protein>
    <submittedName>
        <fullName evidence="3">GGDEF domain-containing protein</fullName>
    </submittedName>
</protein>
<dbReference type="PANTHER" id="PTHR46663:SF3">
    <property type="entry name" value="SLL0267 PROTEIN"/>
    <property type="match status" value="1"/>
</dbReference>
<dbReference type="Pfam" id="PF00990">
    <property type="entry name" value="GGDEF"/>
    <property type="match status" value="1"/>
</dbReference>
<evidence type="ECO:0000259" key="2">
    <source>
        <dbReference type="PROSITE" id="PS50887"/>
    </source>
</evidence>
<dbReference type="InterPro" id="IPR000160">
    <property type="entry name" value="GGDEF_dom"/>
</dbReference>
<dbReference type="Proteomes" id="UP001212421">
    <property type="component" value="Chromosome"/>
</dbReference>
<feature type="transmembrane region" description="Helical" evidence="1">
    <location>
        <begin position="275"/>
        <end position="293"/>
    </location>
</feature>
<evidence type="ECO:0000313" key="4">
    <source>
        <dbReference type="Proteomes" id="UP001212421"/>
    </source>
</evidence>
<name>A0ABY7NGG6_9MICO</name>
<organism evidence="3 4">
    <name type="scientific">Cryobacterium breve</name>
    <dbReference type="NCBI Taxonomy" id="1259258"/>
    <lineage>
        <taxon>Bacteria</taxon>
        <taxon>Bacillati</taxon>
        <taxon>Actinomycetota</taxon>
        <taxon>Actinomycetes</taxon>
        <taxon>Micrococcales</taxon>
        <taxon>Microbacteriaceae</taxon>
        <taxon>Cryobacterium</taxon>
    </lineage>
</organism>
<keyword evidence="1" id="KW-1133">Transmembrane helix</keyword>
<keyword evidence="4" id="KW-1185">Reference proteome</keyword>